<dbReference type="EMBL" id="CAJOBI010046157">
    <property type="protein sequence ID" value="CAF4348626.1"/>
    <property type="molecule type" value="Genomic_DNA"/>
</dbReference>
<dbReference type="AlphaFoldDB" id="A0A8S2QHF1"/>
<sequence>SGYLYTYQFWIITLLLCLYIYYSRQEPEVVNQKPKQSHKLDSGKIYKFNESLLQRYTNPGASNVIIILLIADTPEDSCVKSFAQEINSLKESRMIFSVLYRKQASAWLTELSNKIQDNQHKQLNRFFPSTVFALYIKRKYFVSFGPICTNNNNNNNNDDQQSDEKLTFSAWIDLLFDGTIRDPITVTEWPIKFH</sequence>
<keyword evidence="1" id="KW-1133">Transmembrane helix</keyword>
<dbReference type="EMBL" id="CAJOBJ010006662">
    <property type="protein sequence ID" value="CAF4066273.1"/>
    <property type="molecule type" value="Genomic_DNA"/>
</dbReference>
<accession>A0A8S2QHF1</accession>
<keyword evidence="1" id="KW-0472">Membrane</keyword>
<name>A0A8S2QHF1_9BILA</name>
<evidence type="ECO:0000313" key="5">
    <source>
        <dbReference type="Proteomes" id="UP000681967"/>
    </source>
</evidence>
<organism evidence="3 5">
    <name type="scientific">Rotaria magnacalcarata</name>
    <dbReference type="NCBI Taxonomy" id="392030"/>
    <lineage>
        <taxon>Eukaryota</taxon>
        <taxon>Metazoa</taxon>
        <taxon>Spiralia</taxon>
        <taxon>Gnathifera</taxon>
        <taxon>Rotifera</taxon>
        <taxon>Eurotatoria</taxon>
        <taxon>Bdelloidea</taxon>
        <taxon>Philodinida</taxon>
        <taxon>Philodinidae</taxon>
        <taxon>Rotaria</taxon>
    </lineage>
</organism>
<keyword evidence="1" id="KW-0812">Transmembrane</keyword>
<comment type="caution">
    <text evidence="3">The sequence shown here is derived from an EMBL/GenBank/DDBJ whole genome shotgun (WGS) entry which is preliminary data.</text>
</comment>
<dbReference type="Proteomes" id="UP000676336">
    <property type="component" value="Unassembled WGS sequence"/>
</dbReference>
<dbReference type="Proteomes" id="UP000681967">
    <property type="component" value="Unassembled WGS sequence"/>
</dbReference>
<dbReference type="EMBL" id="CAJOBH010007959">
    <property type="protein sequence ID" value="CAF4099095.1"/>
    <property type="molecule type" value="Genomic_DNA"/>
</dbReference>
<evidence type="ECO:0000313" key="3">
    <source>
        <dbReference type="EMBL" id="CAF4099095.1"/>
    </source>
</evidence>
<evidence type="ECO:0000256" key="1">
    <source>
        <dbReference type="SAM" id="Phobius"/>
    </source>
</evidence>
<gene>
    <name evidence="3" type="ORF">BYL167_LOCUS19017</name>
    <name evidence="2" type="ORF">GIL414_LOCUS15252</name>
    <name evidence="4" type="ORF">SMN809_LOCUS28141</name>
</gene>
<evidence type="ECO:0000313" key="4">
    <source>
        <dbReference type="EMBL" id="CAF4348626.1"/>
    </source>
</evidence>
<protein>
    <submittedName>
        <fullName evidence="3">Uncharacterized protein</fullName>
    </submittedName>
</protein>
<feature type="non-terminal residue" evidence="3">
    <location>
        <position position="1"/>
    </location>
</feature>
<evidence type="ECO:0000313" key="2">
    <source>
        <dbReference type="EMBL" id="CAF4066273.1"/>
    </source>
</evidence>
<dbReference type="Proteomes" id="UP000681720">
    <property type="component" value="Unassembled WGS sequence"/>
</dbReference>
<proteinExistence type="predicted"/>
<reference evidence="3" key="1">
    <citation type="submission" date="2021-02" db="EMBL/GenBank/DDBJ databases">
        <authorList>
            <person name="Nowell W R."/>
        </authorList>
    </citation>
    <scope>NUCLEOTIDE SEQUENCE</scope>
</reference>
<feature type="transmembrane region" description="Helical" evidence="1">
    <location>
        <begin position="6"/>
        <end position="22"/>
    </location>
</feature>